<proteinExistence type="predicted"/>
<dbReference type="Proteomes" id="UP000095283">
    <property type="component" value="Unplaced"/>
</dbReference>
<sequence length="41" mass="4632">MRERAGQLDGKETSPDDWYSSAISAHTTCDNVRVKLIVHDE</sequence>
<organism evidence="1 2">
    <name type="scientific">Heterorhabditis bacteriophora</name>
    <name type="common">Entomopathogenic nematode worm</name>
    <dbReference type="NCBI Taxonomy" id="37862"/>
    <lineage>
        <taxon>Eukaryota</taxon>
        <taxon>Metazoa</taxon>
        <taxon>Ecdysozoa</taxon>
        <taxon>Nematoda</taxon>
        <taxon>Chromadorea</taxon>
        <taxon>Rhabditida</taxon>
        <taxon>Rhabditina</taxon>
        <taxon>Rhabditomorpha</taxon>
        <taxon>Strongyloidea</taxon>
        <taxon>Heterorhabditidae</taxon>
        <taxon>Heterorhabditis</taxon>
    </lineage>
</organism>
<evidence type="ECO:0000313" key="1">
    <source>
        <dbReference type="Proteomes" id="UP000095283"/>
    </source>
</evidence>
<accession>A0A1I7WGD3</accession>
<dbReference type="WBParaSite" id="Hba_04016">
    <property type="protein sequence ID" value="Hba_04016"/>
    <property type="gene ID" value="Hba_04016"/>
</dbReference>
<dbReference type="AlphaFoldDB" id="A0A1I7WGD3"/>
<reference evidence="2" key="1">
    <citation type="submission" date="2016-11" db="UniProtKB">
        <authorList>
            <consortium name="WormBaseParasite"/>
        </authorList>
    </citation>
    <scope>IDENTIFICATION</scope>
</reference>
<evidence type="ECO:0000313" key="2">
    <source>
        <dbReference type="WBParaSite" id="Hba_04016"/>
    </source>
</evidence>
<protein>
    <submittedName>
        <fullName evidence="2">Transposase</fullName>
    </submittedName>
</protein>
<name>A0A1I7WGD3_HETBA</name>
<keyword evidence="1" id="KW-1185">Reference proteome</keyword>